<dbReference type="InterPro" id="IPR036514">
    <property type="entry name" value="SGNH_hydro_sf"/>
</dbReference>
<dbReference type="HOGENOM" id="CLU_044083_3_1_1"/>
<dbReference type="STRING" id="913774.A0A0C3H5H0"/>
<dbReference type="InterPro" id="IPR013830">
    <property type="entry name" value="SGNH_hydro"/>
</dbReference>
<keyword evidence="3" id="KW-1185">Reference proteome</keyword>
<name>A0A0C3H5H0_OIDMZ</name>
<dbReference type="AlphaFoldDB" id="A0A0C3H5H0"/>
<dbReference type="PANTHER" id="PTHR30383">
    <property type="entry name" value="THIOESTERASE 1/PROTEASE 1/LYSOPHOSPHOLIPASE L1"/>
    <property type="match status" value="1"/>
</dbReference>
<dbReference type="GO" id="GO:0004622">
    <property type="term" value="F:phosphatidylcholine lysophospholipase activity"/>
    <property type="evidence" value="ECO:0007669"/>
    <property type="project" value="TreeGrafter"/>
</dbReference>
<protein>
    <submittedName>
        <fullName evidence="2">Carbohydrate esterase family 3 protein</fullName>
    </submittedName>
</protein>
<dbReference type="EMBL" id="KN832873">
    <property type="protein sequence ID" value="KIN03426.1"/>
    <property type="molecule type" value="Genomic_DNA"/>
</dbReference>
<feature type="non-terminal residue" evidence="2">
    <location>
        <position position="219"/>
    </location>
</feature>
<evidence type="ECO:0000313" key="2">
    <source>
        <dbReference type="EMBL" id="KIN03426.1"/>
    </source>
</evidence>
<dbReference type="Gene3D" id="3.40.50.1110">
    <property type="entry name" value="SGNH hydrolase"/>
    <property type="match status" value="1"/>
</dbReference>
<feature type="non-terminal residue" evidence="2">
    <location>
        <position position="1"/>
    </location>
</feature>
<dbReference type="SUPFAM" id="SSF52266">
    <property type="entry name" value="SGNH hydrolase"/>
    <property type="match status" value="1"/>
</dbReference>
<reference evidence="2 3" key="1">
    <citation type="submission" date="2014-04" db="EMBL/GenBank/DDBJ databases">
        <authorList>
            <consortium name="DOE Joint Genome Institute"/>
            <person name="Kuo A."/>
            <person name="Martino E."/>
            <person name="Perotto S."/>
            <person name="Kohler A."/>
            <person name="Nagy L.G."/>
            <person name="Floudas D."/>
            <person name="Copeland A."/>
            <person name="Barry K.W."/>
            <person name="Cichocki N."/>
            <person name="Veneault-Fourrey C."/>
            <person name="LaButti K."/>
            <person name="Lindquist E.A."/>
            <person name="Lipzen A."/>
            <person name="Lundell T."/>
            <person name="Morin E."/>
            <person name="Murat C."/>
            <person name="Sun H."/>
            <person name="Tunlid A."/>
            <person name="Henrissat B."/>
            <person name="Grigoriev I.V."/>
            <person name="Hibbett D.S."/>
            <person name="Martin F."/>
            <person name="Nordberg H.P."/>
            <person name="Cantor M.N."/>
            <person name="Hua S.X."/>
        </authorList>
    </citation>
    <scope>NUCLEOTIDE SEQUENCE [LARGE SCALE GENOMIC DNA]</scope>
    <source>
        <strain evidence="2 3">Zn</strain>
    </source>
</reference>
<evidence type="ECO:0000259" key="1">
    <source>
        <dbReference type="Pfam" id="PF13472"/>
    </source>
</evidence>
<dbReference type="InParanoid" id="A0A0C3H5H0"/>
<feature type="domain" description="SGNH hydrolase-type esterase" evidence="1">
    <location>
        <begin position="19"/>
        <end position="194"/>
    </location>
</feature>
<dbReference type="PANTHER" id="PTHR30383:SF5">
    <property type="entry name" value="SGNH HYDROLASE-TYPE ESTERASE DOMAIN-CONTAINING PROTEIN"/>
    <property type="match status" value="1"/>
</dbReference>
<sequence>GTISTRTVIAPGTQLRIQALGDSITFGYLSSDGNGYRLQLQNDLSGSDLQYVGSLRAGTMADNFNEGHSGATIVQIQKYATLSETDRPSIILIHAGSNDLNNNPPTDPWSSAPARLAALIDSVIAACPDATILVAQLIGNSNADVQARINTFNSQIPALVASRVSAGHHVLTIDMSSVTSQYLSDGLHPNDQGYNMMGDLWYAGIQNAESNGWIKAPVT</sequence>
<dbReference type="InterPro" id="IPR051532">
    <property type="entry name" value="Ester_Hydrolysis_Enzymes"/>
</dbReference>
<organism evidence="2 3">
    <name type="scientific">Oidiodendron maius (strain Zn)</name>
    <dbReference type="NCBI Taxonomy" id="913774"/>
    <lineage>
        <taxon>Eukaryota</taxon>
        <taxon>Fungi</taxon>
        <taxon>Dikarya</taxon>
        <taxon>Ascomycota</taxon>
        <taxon>Pezizomycotina</taxon>
        <taxon>Leotiomycetes</taxon>
        <taxon>Leotiomycetes incertae sedis</taxon>
        <taxon>Myxotrichaceae</taxon>
        <taxon>Oidiodendron</taxon>
    </lineage>
</organism>
<dbReference type="CDD" id="cd01833">
    <property type="entry name" value="XynB_like"/>
    <property type="match status" value="1"/>
</dbReference>
<dbReference type="OrthoDB" id="3915838at2759"/>
<dbReference type="Pfam" id="PF13472">
    <property type="entry name" value="Lipase_GDSL_2"/>
    <property type="match status" value="1"/>
</dbReference>
<dbReference type="Proteomes" id="UP000054321">
    <property type="component" value="Unassembled WGS sequence"/>
</dbReference>
<accession>A0A0C3H5H0</accession>
<proteinExistence type="predicted"/>
<evidence type="ECO:0000313" key="3">
    <source>
        <dbReference type="Proteomes" id="UP000054321"/>
    </source>
</evidence>
<gene>
    <name evidence="2" type="ORF">OIDMADRAFT_90913</name>
</gene>
<reference evidence="3" key="2">
    <citation type="submission" date="2015-01" db="EMBL/GenBank/DDBJ databases">
        <title>Evolutionary Origins and Diversification of the Mycorrhizal Mutualists.</title>
        <authorList>
            <consortium name="DOE Joint Genome Institute"/>
            <consortium name="Mycorrhizal Genomics Consortium"/>
            <person name="Kohler A."/>
            <person name="Kuo A."/>
            <person name="Nagy L.G."/>
            <person name="Floudas D."/>
            <person name="Copeland A."/>
            <person name="Barry K.W."/>
            <person name="Cichocki N."/>
            <person name="Veneault-Fourrey C."/>
            <person name="LaButti K."/>
            <person name="Lindquist E.A."/>
            <person name="Lipzen A."/>
            <person name="Lundell T."/>
            <person name="Morin E."/>
            <person name="Murat C."/>
            <person name="Riley R."/>
            <person name="Ohm R."/>
            <person name="Sun H."/>
            <person name="Tunlid A."/>
            <person name="Henrissat B."/>
            <person name="Grigoriev I.V."/>
            <person name="Hibbett D.S."/>
            <person name="Martin F."/>
        </authorList>
    </citation>
    <scope>NUCLEOTIDE SEQUENCE [LARGE SCALE GENOMIC DNA]</scope>
    <source>
        <strain evidence="3">Zn</strain>
    </source>
</reference>